<dbReference type="PANTHER" id="PTHR23155:SF1185">
    <property type="entry name" value="DISEASE RESISTANCE RPP8-LIKE PROTEIN 3-RELATED"/>
    <property type="match status" value="1"/>
</dbReference>
<dbReference type="FunFam" id="3.40.50.300:FF:001091">
    <property type="entry name" value="Probable disease resistance protein At1g61300"/>
    <property type="match status" value="1"/>
</dbReference>
<dbReference type="CDD" id="cd14798">
    <property type="entry name" value="RX-CC_like"/>
    <property type="match status" value="1"/>
</dbReference>
<dbReference type="Gene3D" id="1.10.8.430">
    <property type="entry name" value="Helical domain of apoptotic protease-activating factors"/>
    <property type="match status" value="1"/>
</dbReference>
<dbReference type="InterPro" id="IPR042197">
    <property type="entry name" value="Apaf_helical"/>
</dbReference>
<dbReference type="Pfam" id="PF23559">
    <property type="entry name" value="WHD_DRP"/>
    <property type="match status" value="1"/>
</dbReference>
<dbReference type="GO" id="GO:0098542">
    <property type="term" value="P:defense response to other organism"/>
    <property type="evidence" value="ECO:0007669"/>
    <property type="project" value="TreeGrafter"/>
</dbReference>
<feature type="compositionally biased region" description="Basic and acidic residues" evidence="4">
    <location>
        <begin position="1"/>
        <end position="13"/>
    </location>
</feature>
<keyword evidence="10" id="KW-1185">Reference proteome</keyword>
<reference evidence="9 10" key="1">
    <citation type="submission" date="2020-04" db="EMBL/GenBank/DDBJ databases">
        <title>Plant Genome Project.</title>
        <authorList>
            <person name="Zhang R.-G."/>
        </authorList>
    </citation>
    <scope>NUCLEOTIDE SEQUENCE [LARGE SCALE GENOMIC DNA]</scope>
    <source>
        <strain evidence="9">YNK0</strain>
        <tissue evidence="9">Leaf</tissue>
    </source>
</reference>
<feature type="domain" description="Disease resistance N-terminal" evidence="6">
    <location>
        <begin position="32"/>
        <end position="118"/>
    </location>
</feature>
<dbReference type="FunFam" id="1.10.10.10:FF:000322">
    <property type="entry name" value="Probable disease resistance protein At1g63360"/>
    <property type="match status" value="1"/>
</dbReference>
<dbReference type="GO" id="GO:0043531">
    <property type="term" value="F:ADP binding"/>
    <property type="evidence" value="ECO:0007669"/>
    <property type="project" value="InterPro"/>
</dbReference>
<dbReference type="InterPro" id="IPR032675">
    <property type="entry name" value="LRR_dom_sf"/>
</dbReference>
<evidence type="ECO:0000256" key="3">
    <source>
        <dbReference type="ARBA" id="ARBA00022821"/>
    </source>
</evidence>
<dbReference type="InterPro" id="IPR058922">
    <property type="entry name" value="WHD_DRP"/>
</dbReference>
<keyword evidence="2" id="KW-0547">Nucleotide-binding</keyword>
<evidence type="ECO:0000256" key="4">
    <source>
        <dbReference type="SAM" id="MobiDB-lite"/>
    </source>
</evidence>
<dbReference type="Gene3D" id="3.80.10.10">
    <property type="entry name" value="Ribonuclease Inhibitor"/>
    <property type="match status" value="1"/>
</dbReference>
<dbReference type="SUPFAM" id="SSF52058">
    <property type="entry name" value="L domain-like"/>
    <property type="match status" value="1"/>
</dbReference>
<evidence type="ECO:0000259" key="8">
    <source>
        <dbReference type="Pfam" id="PF23598"/>
    </source>
</evidence>
<feature type="region of interest" description="Disordered" evidence="4">
    <location>
        <begin position="1"/>
        <end position="25"/>
    </location>
</feature>
<sequence>MRYENKQREAETEMKEEEEEEEEEDLKMAESVVSFVVERFADLLIQEADILYGATGQVQKLQTEMKHIQRFLKDADAKEIRDERVRNLVAEIRDASYDAEDVIDTFILEVATRRRRGGLQRINEWMALHKVGTKMEAIQARIHDLTKVIQTFGIRNIGEGEGTSSTNESRQELIRRSYPHIVDDFIGLKSDSKALVEMLIKEDIRYRVVSIVGMGGLGKTTLAKEVYNHGVIRHHFDFIAWGLISQQSRMRDVIQGILKMLDKSINEEMEIITEEELVEKLYKFLEKRRYLVVLDDIWSTDAWDRLKHAFPNGKAGSKVLLTTRNREVAAYADPLSVPYELRYLNEDESWELLCNKAFPENLGKGCPPGFEKFRREIGQICGGLPLAVVVVGGLLATKKDIFEWERVLSNISLHLNKGKLHQVLGILALSYNDLPYHLKLCFLYLGMFPDDFAIPVGRLIRLWIAEGFIPQPQLGETMEEVAEQYLVELIDRCMVQAGERSSTRSFKTCRVQDLMRDLCLSKATEENFLGIFNQGNMMVDTSSSVVVVPSLATAKARRYAIHFAEQRYDTYLFEGGASNVRSLLSFVPGFSIQLKEKQLKKMFKDFKLLRVLELEKVEVEGGIPTQIEHLIHLRYLRLEGMCIDLPRSIGNLRNLQTLDLRLFRTRRVRITDTKRIRIPDVIWKMEQLRHLYLPITSNTAHLRIDTLTNLQTLKHAQAGSWIEKGHLAKLSNIRNLRIKDISSTEQVKAVLESPVVGPDCRLYSLNLELKDEMTFPSLTPLSGCPRLSKLSLYGRIGNHEPHHYDFLPPILSKLTLTCSKLEQDPMAMLEKMPNLRILYMGTNSYIGKVMICSAQGFPKLEFLQLEDFYGLEEWRVDGGAMPRLRHLGINGCRNLRMVPEGLRFINTLRELDIRQMPAAFEDRLREGGADYYKVQYIPSITTLDTLHEEEM</sequence>
<evidence type="ECO:0000256" key="1">
    <source>
        <dbReference type="ARBA" id="ARBA00022737"/>
    </source>
</evidence>
<dbReference type="PANTHER" id="PTHR23155">
    <property type="entry name" value="DISEASE RESISTANCE PROTEIN RP"/>
    <property type="match status" value="1"/>
</dbReference>
<dbReference type="Gene3D" id="3.40.50.300">
    <property type="entry name" value="P-loop containing nucleotide triphosphate hydrolases"/>
    <property type="match status" value="1"/>
</dbReference>
<dbReference type="Pfam" id="PF18052">
    <property type="entry name" value="Rx_N"/>
    <property type="match status" value="1"/>
</dbReference>
<dbReference type="Gene3D" id="1.20.5.4130">
    <property type="match status" value="1"/>
</dbReference>
<evidence type="ECO:0000259" key="5">
    <source>
        <dbReference type="Pfam" id="PF00931"/>
    </source>
</evidence>
<dbReference type="SUPFAM" id="SSF52540">
    <property type="entry name" value="P-loop containing nucleoside triphosphate hydrolases"/>
    <property type="match status" value="1"/>
</dbReference>
<name>A0A835D687_TETSI</name>
<dbReference type="InterPro" id="IPR041118">
    <property type="entry name" value="Rx_N"/>
</dbReference>
<gene>
    <name evidence="9" type="ORF">HHK36_026127</name>
</gene>
<dbReference type="InterPro" id="IPR038005">
    <property type="entry name" value="RX-like_CC"/>
</dbReference>
<feature type="domain" description="Disease resistance protein winged helix" evidence="7">
    <location>
        <begin position="447"/>
        <end position="519"/>
    </location>
</feature>
<dbReference type="EMBL" id="JABCRI010000019">
    <property type="protein sequence ID" value="KAF8389432.1"/>
    <property type="molecule type" value="Genomic_DNA"/>
</dbReference>
<dbReference type="AlphaFoldDB" id="A0A835D687"/>
<dbReference type="Proteomes" id="UP000655225">
    <property type="component" value="Unassembled WGS sequence"/>
</dbReference>
<dbReference type="InterPro" id="IPR027417">
    <property type="entry name" value="P-loop_NTPase"/>
</dbReference>
<dbReference type="InterPro" id="IPR055414">
    <property type="entry name" value="LRR_R13L4/SHOC2-like"/>
</dbReference>
<keyword evidence="1" id="KW-0677">Repeat</keyword>
<keyword evidence="3" id="KW-0611">Plant defense</keyword>
<dbReference type="OMA" id="HACAKEL"/>
<organism evidence="9 10">
    <name type="scientific">Tetracentron sinense</name>
    <name type="common">Spur-leaf</name>
    <dbReference type="NCBI Taxonomy" id="13715"/>
    <lineage>
        <taxon>Eukaryota</taxon>
        <taxon>Viridiplantae</taxon>
        <taxon>Streptophyta</taxon>
        <taxon>Embryophyta</taxon>
        <taxon>Tracheophyta</taxon>
        <taxon>Spermatophyta</taxon>
        <taxon>Magnoliopsida</taxon>
        <taxon>Trochodendrales</taxon>
        <taxon>Trochodendraceae</taxon>
        <taxon>Tetracentron</taxon>
    </lineage>
</organism>
<dbReference type="Pfam" id="PF23598">
    <property type="entry name" value="LRR_14"/>
    <property type="match status" value="1"/>
</dbReference>
<dbReference type="InterPro" id="IPR002182">
    <property type="entry name" value="NB-ARC"/>
</dbReference>
<evidence type="ECO:0000313" key="10">
    <source>
        <dbReference type="Proteomes" id="UP000655225"/>
    </source>
</evidence>
<evidence type="ECO:0000256" key="2">
    <source>
        <dbReference type="ARBA" id="ARBA00022741"/>
    </source>
</evidence>
<accession>A0A835D687</accession>
<dbReference type="Gene3D" id="1.10.10.10">
    <property type="entry name" value="Winged helix-like DNA-binding domain superfamily/Winged helix DNA-binding domain"/>
    <property type="match status" value="1"/>
</dbReference>
<protein>
    <submittedName>
        <fullName evidence="9">Uncharacterized protein</fullName>
    </submittedName>
</protein>
<evidence type="ECO:0000313" key="9">
    <source>
        <dbReference type="EMBL" id="KAF8389432.1"/>
    </source>
</evidence>
<feature type="compositionally biased region" description="Acidic residues" evidence="4">
    <location>
        <begin position="14"/>
        <end position="25"/>
    </location>
</feature>
<feature type="domain" description="NB-ARC" evidence="5">
    <location>
        <begin position="192"/>
        <end position="362"/>
    </location>
</feature>
<feature type="domain" description="Disease resistance R13L4/SHOC-2-like LRR" evidence="8">
    <location>
        <begin position="598"/>
        <end position="895"/>
    </location>
</feature>
<dbReference type="OrthoDB" id="1357022at2759"/>
<dbReference type="InterPro" id="IPR036388">
    <property type="entry name" value="WH-like_DNA-bd_sf"/>
</dbReference>
<comment type="caution">
    <text evidence="9">The sequence shown here is derived from an EMBL/GenBank/DDBJ whole genome shotgun (WGS) entry which is preliminary data.</text>
</comment>
<evidence type="ECO:0000259" key="6">
    <source>
        <dbReference type="Pfam" id="PF18052"/>
    </source>
</evidence>
<proteinExistence type="predicted"/>
<dbReference type="InterPro" id="IPR044974">
    <property type="entry name" value="Disease_R_plants"/>
</dbReference>
<dbReference type="FunFam" id="1.10.8.430:FF:000003">
    <property type="entry name" value="Probable disease resistance protein At5g66910"/>
    <property type="match status" value="1"/>
</dbReference>
<evidence type="ECO:0000259" key="7">
    <source>
        <dbReference type="Pfam" id="PF23559"/>
    </source>
</evidence>
<dbReference type="Pfam" id="PF00931">
    <property type="entry name" value="NB-ARC"/>
    <property type="match status" value="1"/>
</dbReference>
<dbReference type="PRINTS" id="PR00364">
    <property type="entry name" value="DISEASERSIST"/>
</dbReference>